<evidence type="ECO:0000256" key="8">
    <source>
        <dbReference type="ARBA" id="ARBA00023136"/>
    </source>
</evidence>
<keyword evidence="5" id="KW-0547">Nucleotide-binding</keyword>
<keyword evidence="8 9" id="KW-0472">Membrane</keyword>
<dbReference type="GO" id="GO:0005524">
    <property type="term" value="F:ATP binding"/>
    <property type="evidence" value="ECO:0007669"/>
    <property type="project" value="UniProtKB-KW"/>
</dbReference>
<evidence type="ECO:0000259" key="10">
    <source>
        <dbReference type="PROSITE" id="PS50893"/>
    </source>
</evidence>
<sequence length="1407" mass="156638">MYSDKDGMATKQSQAVYDRSIRRLLFVTSLLSWLGFVAAVLNGEYTGNNLHDLVSLDEASFLSLGQFLWPILSFHSFALHWKESPAKTYAAGLRGSLLSVLIIFSKLPASVDSAKPVFALSLTSLQLATSFLLAIVQTLFPRRPDVFDPDGRPVDFERTSSAFRRFSMHWCTTALDLAGRPVALDELPVLNYLTRAKSQPLIALTLPKSATWDLILAERYLGFAKQWTLMFIRSILTFVSPYCVMRLLKSLEDSNGRTDDAWIWLIGIGISSTCLSVLNYHLIWIQWSEMAIPVRAQLTMSIFQKALRRKDSKDQKKDPDSKAVSYKAEPVNLISSDTIALSQFTAMNYIIPSSFARFFFAMLFLLRLLGWQSTLVGLIFTALFVPVHTYLIQQHKATQRDLTAARDKKTKAITEALHALRQIKFSALEEQWEEHIETFRQEEIKQLRRSLTARNIRAVWNIVAPFIVTASSISAYAYLRGAIAPSVIFPMIQVLPWLEGTLGFVPIVFLNYFGARTHASRMDEFLRRPEQEQILSHISSGSVSFQRASFAWPSDETKGEPNQEKLVASINRFSLHDVNLNFPTGELSVISGKTGSGKSLLLAAIIGEVDLLEGRINAPPKTGGYSVAFVSQNPWLQNATLKDNILFSSPFDKERYEKVLAACALLPDLAALPKGDETQIGLRGVKLSGGQRIRLAFARALYSNAQLLVLDDIFSALDSHVSKEIFNSLKGELGNGRTRILVTHHVSLCLPKTKYIVRIENNTISYAGDPESIEGRLDVDEAEATVPQSATEVQLEDLPDEKSVIRPTAKTVKSLQARTDMKVYKGYFIAAGGLGFFLVYVLGLVSKRLLNAGTTWLLGRINSTHRPEGVVTRLENPEGNNVSLQYFYLYLLSSLLAIILKFLFNLHVFSGTIRATRVLFRQITSTILRMPLQWLDSNPIGEMLKRFTADTTRVDELLVNLSEFADSFVALMIVIALGLYASIYTSFLTVALLLWCTYTTRTYLKAISMVKRGDAIPTADILEHFTSSAAGISTIRAFGAVEESMKQMRKHVDRVSAANRHFWIFNRWVGLQMSFAGILFALGTGVILLLSKSVIDTSLFGFSLTFSMGFSSAMFKAVDRFGALETFMDATGAVIEYTKLKKEDQGGHEFPKDWPSKGEVEVNGLNVAYSADLPLVLKDVSFAVKAEKNTLGIVGRTGSGKSSLTLSLLRLLEPRNGCILIDGIDISTIKLQALRSRIAFIPQDPVLFSGTVRSNLDYFKRIPEEKLNRAIRRVSLLGDEKVGLFTLDSPISAGGTNMSQGQRQLLCLARVLIKNPKIIILDEATSAVDNKTDLLIQDTIKKEFSGTLIVVAHRLRTIAQFDQVMVMSDGKVAEIGPPAQLLGNRGLFFDLVQDSQDREFLMGMILK</sequence>
<keyword evidence="7 9" id="KW-1133">Transmembrane helix</keyword>
<dbReference type="EMBL" id="KZ613948">
    <property type="protein sequence ID" value="PMD38105.1"/>
    <property type="molecule type" value="Genomic_DNA"/>
</dbReference>
<dbReference type="STRING" id="1149755.A0A2J6RHX2"/>
<evidence type="ECO:0000256" key="9">
    <source>
        <dbReference type="SAM" id="Phobius"/>
    </source>
</evidence>
<evidence type="ECO:0000313" key="12">
    <source>
        <dbReference type="EMBL" id="PMD38105.1"/>
    </source>
</evidence>
<dbReference type="InterPro" id="IPR036640">
    <property type="entry name" value="ABC1_TM_sf"/>
</dbReference>
<feature type="transmembrane region" description="Helical" evidence="9">
    <location>
        <begin position="261"/>
        <end position="285"/>
    </location>
</feature>
<evidence type="ECO:0000256" key="5">
    <source>
        <dbReference type="ARBA" id="ARBA00022741"/>
    </source>
</evidence>
<dbReference type="PANTHER" id="PTHR24223:SF456">
    <property type="entry name" value="MULTIDRUG RESISTANCE-ASSOCIATED PROTEIN LETHAL(2)03659"/>
    <property type="match status" value="1"/>
</dbReference>
<dbReference type="PROSITE" id="PS50929">
    <property type="entry name" value="ABC_TM1F"/>
    <property type="match status" value="2"/>
</dbReference>
<dbReference type="GO" id="GO:0140359">
    <property type="term" value="F:ABC-type transporter activity"/>
    <property type="evidence" value="ECO:0007669"/>
    <property type="project" value="InterPro"/>
</dbReference>
<dbReference type="SMART" id="SM00382">
    <property type="entry name" value="AAA"/>
    <property type="match status" value="2"/>
</dbReference>
<feature type="transmembrane region" description="Helical" evidence="9">
    <location>
        <begin position="117"/>
        <end position="136"/>
    </location>
</feature>
<name>A0A2J6RHX2_HYAVF</name>
<comment type="subcellular location">
    <subcellularLocation>
        <location evidence="1">Membrane</location>
        <topology evidence="1">Multi-pass membrane protein</topology>
    </subcellularLocation>
</comment>
<dbReference type="CDD" id="cd18604">
    <property type="entry name" value="ABC_6TM_VMR1_D2_like"/>
    <property type="match status" value="1"/>
</dbReference>
<dbReference type="InterPro" id="IPR003593">
    <property type="entry name" value="AAA+_ATPase"/>
</dbReference>
<dbReference type="PROSITE" id="PS00211">
    <property type="entry name" value="ABC_TRANSPORTER_1"/>
    <property type="match status" value="1"/>
</dbReference>
<organism evidence="12 13">
    <name type="scientific">Hyaloscypha variabilis (strain UAMH 11265 / GT02V1 / F)</name>
    <name type="common">Meliniomyces variabilis</name>
    <dbReference type="NCBI Taxonomy" id="1149755"/>
    <lineage>
        <taxon>Eukaryota</taxon>
        <taxon>Fungi</taxon>
        <taxon>Dikarya</taxon>
        <taxon>Ascomycota</taxon>
        <taxon>Pezizomycotina</taxon>
        <taxon>Leotiomycetes</taxon>
        <taxon>Helotiales</taxon>
        <taxon>Hyaloscyphaceae</taxon>
        <taxon>Hyaloscypha</taxon>
        <taxon>Hyaloscypha variabilis</taxon>
    </lineage>
</organism>
<evidence type="ECO:0000256" key="4">
    <source>
        <dbReference type="ARBA" id="ARBA00022692"/>
    </source>
</evidence>
<feature type="transmembrane region" description="Helical" evidence="9">
    <location>
        <begin position="491"/>
        <end position="513"/>
    </location>
</feature>
<dbReference type="Proteomes" id="UP000235786">
    <property type="component" value="Unassembled WGS sequence"/>
</dbReference>
<feature type="domain" description="ABC transporter" evidence="10">
    <location>
        <begin position="543"/>
        <end position="786"/>
    </location>
</feature>
<dbReference type="SUPFAM" id="SSF90123">
    <property type="entry name" value="ABC transporter transmembrane region"/>
    <property type="match status" value="2"/>
</dbReference>
<dbReference type="OrthoDB" id="6500128at2759"/>
<keyword evidence="4 9" id="KW-0812">Transmembrane</keyword>
<dbReference type="CDD" id="cd03244">
    <property type="entry name" value="ABCC_MRP_domain2"/>
    <property type="match status" value="1"/>
</dbReference>
<keyword evidence="6" id="KW-0067">ATP-binding</keyword>
<evidence type="ECO:0000256" key="6">
    <source>
        <dbReference type="ARBA" id="ARBA00022840"/>
    </source>
</evidence>
<feature type="domain" description="ABC transmembrane type-1" evidence="11">
    <location>
        <begin position="229"/>
        <end position="509"/>
    </location>
</feature>
<comment type="similarity">
    <text evidence="2">Belongs to the ABC transporter superfamily. ABCC family. Conjugate transporter (TC 3.A.1.208) subfamily.</text>
</comment>
<accession>A0A2J6RHX2</accession>
<dbReference type="GO" id="GO:0016020">
    <property type="term" value="C:membrane"/>
    <property type="evidence" value="ECO:0007669"/>
    <property type="project" value="UniProtKB-SubCell"/>
</dbReference>
<feature type="transmembrane region" description="Helical" evidence="9">
    <location>
        <begin position="21"/>
        <end position="41"/>
    </location>
</feature>
<feature type="transmembrane region" description="Helical" evidence="9">
    <location>
        <begin position="458"/>
        <end position="479"/>
    </location>
</feature>
<dbReference type="CDD" id="cd03250">
    <property type="entry name" value="ABCC_MRP_domain1"/>
    <property type="match status" value="1"/>
</dbReference>
<keyword evidence="13" id="KW-1185">Reference proteome</keyword>
<dbReference type="PANTHER" id="PTHR24223">
    <property type="entry name" value="ATP-BINDING CASSETTE SUB-FAMILY C"/>
    <property type="match status" value="1"/>
</dbReference>
<dbReference type="FunFam" id="3.40.50.300:FF:000630">
    <property type="entry name" value="ATP-binding cassette (ABC) transporter, putative"/>
    <property type="match status" value="1"/>
</dbReference>
<dbReference type="InterPro" id="IPR017871">
    <property type="entry name" value="ABC_transporter-like_CS"/>
</dbReference>
<dbReference type="Gene3D" id="3.40.50.300">
    <property type="entry name" value="P-loop containing nucleotide triphosphate hydrolases"/>
    <property type="match status" value="2"/>
</dbReference>
<dbReference type="GO" id="GO:0016887">
    <property type="term" value="F:ATP hydrolysis activity"/>
    <property type="evidence" value="ECO:0007669"/>
    <property type="project" value="InterPro"/>
</dbReference>
<feature type="transmembrane region" description="Helical" evidence="9">
    <location>
        <begin position="227"/>
        <end position="249"/>
    </location>
</feature>
<feature type="transmembrane region" description="Helical" evidence="9">
    <location>
        <begin position="1097"/>
        <end position="1118"/>
    </location>
</feature>
<dbReference type="InterPro" id="IPR027417">
    <property type="entry name" value="P-loop_NTPase"/>
</dbReference>
<dbReference type="Pfam" id="PF00664">
    <property type="entry name" value="ABC_membrane"/>
    <property type="match status" value="2"/>
</dbReference>
<dbReference type="Pfam" id="PF00005">
    <property type="entry name" value="ABC_tran"/>
    <property type="match status" value="2"/>
</dbReference>
<feature type="transmembrane region" description="Helical" evidence="9">
    <location>
        <begin position="826"/>
        <end position="845"/>
    </location>
</feature>
<feature type="transmembrane region" description="Helical" evidence="9">
    <location>
        <begin position="968"/>
        <end position="995"/>
    </location>
</feature>
<gene>
    <name evidence="12" type="ORF">L207DRAFT_61760</name>
</gene>
<protein>
    <submittedName>
        <fullName evidence="12">ABC multidrug transporter</fullName>
    </submittedName>
</protein>
<feature type="domain" description="ABC transmembrane type-1" evidence="11">
    <location>
        <begin position="829"/>
        <end position="1126"/>
    </location>
</feature>
<dbReference type="InterPro" id="IPR003439">
    <property type="entry name" value="ABC_transporter-like_ATP-bd"/>
</dbReference>
<reference evidence="12 13" key="1">
    <citation type="submission" date="2016-04" db="EMBL/GenBank/DDBJ databases">
        <title>A degradative enzymes factory behind the ericoid mycorrhizal symbiosis.</title>
        <authorList>
            <consortium name="DOE Joint Genome Institute"/>
            <person name="Martino E."/>
            <person name="Morin E."/>
            <person name="Grelet G."/>
            <person name="Kuo A."/>
            <person name="Kohler A."/>
            <person name="Daghino S."/>
            <person name="Barry K."/>
            <person name="Choi C."/>
            <person name="Cichocki N."/>
            <person name="Clum A."/>
            <person name="Copeland A."/>
            <person name="Hainaut M."/>
            <person name="Haridas S."/>
            <person name="Labutti K."/>
            <person name="Lindquist E."/>
            <person name="Lipzen A."/>
            <person name="Khouja H.-R."/>
            <person name="Murat C."/>
            <person name="Ohm R."/>
            <person name="Olson A."/>
            <person name="Spatafora J."/>
            <person name="Veneault-Fourrey C."/>
            <person name="Henrissat B."/>
            <person name="Grigoriev I."/>
            <person name="Martin F."/>
            <person name="Perotto S."/>
        </authorList>
    </citation>
    <scope>NUCLEOTIDE SEQUENCE [LARGE SCALE GENOMIC DNA]</scope>
    <source>
        <strain evidence="12 13">F</strain>
    </source>
</reference>
<dbReference type="PROSITE" id="PS50893">
    <property type="entry name" value="ABC_TRANSPORTER_2"/>
    <property type="match status" value="2"/>
</dbReference>
<evidence type="ECO:0000256" key="3">
    <source>
        <dbReference type="ARBA" id="ARBA00022448"/>
    </source>
</evidence>
<dbReference type="InterPro" id="IPR050173">
    <property type="entry name" value="ABC_transporter_C-like"/>
</dbReference>
<evidence type="ECO:0000259" key="11">
    <source>
        <dbReference type="PROSITE" id="PS50929"/>
    </source>
</evidence>
<dbReference type="InterPro" id="IPR011527">
    <property type="entry name" value="ABC1_TM_dom"/>
</dbReference>
<dbReference type="SUPFAM" id="SSF52540">
    <property type="entry name" value="P-loop containing nucleoside triphosphate hydrolases"/>
    <property type="match status" value="2"/>
</dbReference>
<proteinExistence type="inferred from homology"/>
<evidence type="ECO:0000313" key="13">
    <source>
        <dbReference type="Proteomes" id="UP000235786"/>
    </source>
</evidence>
<feature type="transmembrane region" description="Helical" evidence="9">
    <location>
        <begin position="887"/>
        <end position="906"/>
    </location>
</feature>
<evidence type="ECO:0000256" key="1">
    <source>
        <dbReference type="ARBA" id="ARBA00004141"/>
    </source>
</evidence>
<feature type="transmembrane region" description="Helical" evidence="9">
    <location>
        <begin position="375"/>
        <end position="392"/>
    </location>
</feature>
<dbReference type="Gene3D" id="1.20.1560.10">
    <property type="entry name" value="ABC transporter type 1, transmembrane domain"/>
    <property type="match status" value="2"/>
</dbReference>
<feature type="transmembrane region" description="Helical" evidence="9">
    <location>
        <begin position="1068"/>
        <end position="1091"/>
    </location>
</feature>
<keyword evidence="3" id="KW-0813">Transport</keyword>
<evidence type="ECO:0000256" key="2">
    <source>
        <dbReference type="ARBA" id="ARBA00009726"/>
    </source>
</evidence>
<feature type="domain" description="ABC transporter" evidence="10">
    <location>
        <begin position="1162"/>
        <end position="1394"/>
    </location>
</feature>
<dbReference type="CDD" id="cd18596">
    <property type="entry name" value="ABC_6TM_VMR1_D1_like"/>
    <property type="match status" value="1"/>
</dbReference>
<feature type="transmembrane region" description="Helical" evidence="9">
    <location>
        <begin position="349"/>
        <end position="369"/>
    </location>
</feature>
<evidence type="ECO:0000256" key="7">
    <source>
        <dbReference type="ARBA" id="ARBA00022989"/>
    </source>
</evidence>